<feature type="region of interest" description="Disordered" evidence="1">
    <location>
        <begin position="493"/>
        <end position="522"/>
    </location>
</feature>
<keyword evidence="3" id="KW-1185">Reference proteome</keyword>
<evidence type="ECO:0000256" key="1">
    <source>
        <dbReference type="SAM" id="MobiDB-lite"/>
    </source>
</evidence>
<accession>A0ABM7ZGN5</accession>
<feature type="region of interest" description="Disordered" evidence="1">
    <location>
        <begin position="456"/>
        <end position="481"/>
    </location>
</feature>
<evidence type="ECO:0000313" key="2">
    <source>
        <dbReference type="EMBL" id="BDL43944.1"/>
    </source>
</evidence>
<feature type="compositionally biased region" description="Polar residues" evidence="1">
    <location>
        <begin position="500"/>
        <end position="511"/>
    </location>
</feature>
<evidence type="ECO:0008006" key="4">
    <source>
        <dbReference type="Google" id="ProtNLM"/>
    </source>
</evidence>
<dbReference type="InterPro" id="IPR036890">
    <property type="entry name" value="HATPase_C_sf"/>
</dbReference>
<sequence>MCNMNTLDITPTPRILRTLGEIPFQTWQCVAELIDNSIDAFLSDKTAIPEEDERKIVVTWASDSVATDDRAIEVTDNACGMSIEQLQNAVRAGYSSNDPVGNLGLFGMGFNISTARLGEVTTIMTTRRGDSDWVGIKIDFQKLIDTRRFDAPIIHMAKSNPAEHGTKITISRLRHGILTELPNKENEIRQRLEAIYASLLNNQEIAIYVKGRQLRPRNHCVWSESRYVRYSDQNVSARMMIDRNLGDALFDLSRNCYLTADEAEQYYVDQQEGRDLPAHIIERGKRLTGWLGIQRYADPNDFGIDFIRNGRKILISDKSLFQYENPITGQKELQYPLELGTSVGGRIVGELHVDYLLPTYQKNDFDRSDNSWAQTVEAICGVGPFLPKSRKALGFSEQNPSPLCVLVNAFRRVDKGTKCLFAPNDVAKRYAAEFRKGIRDYLDDILWWKAAQEEDQKQSTGGARATTSVNTGETPSDDISAYISGTVISPPQVIVRGNPTDDSQPSSLPVTTPQPVPSPETSKLDELIQRAISVSQLSGRNYKFGNTGSLNVRVYELSRGSIFYRGEKKPCFFQSDGIDCDFVYDPSHPLLAQYPITAKMLLLQYLSEKLKARDSLPDLVSVYAELVETTMQEAKIDRQSLQDRASSAFDLLREKLAVALRDRAADVVNCVHESAGEVEETVTNLIQSNTALLTAFQSGIEEGYDAIDYVPPKTLYRLIERFPEDVFDGKVLQTPYITINLQDEKATLRARDESKDRALSFIKDALRVISGYSQRVQKNELARASLSVDFLLKELNA</sequence>
<dbReference type="Pfam" id="PF13589">
    <property type="entry name" value="HATPase_c_3"/>
    <property type="match status" value="1"/>
</dbReference>
<protein>
    <recommendedName>
        <fullName evidence="4">ATP-binding protein</fullName>
    </recommendedName>
</protein>
<reference evidence="2" key="1">
    <citation type="submission" date="2022-06" db="EMBL/GenBank/DDBJ databases">
        <title>Akkermansia biwalacus sp. nov., an anaerobic mucin-degrading bacterium isolated from human intestine.</title>
        <authorList>
            <person name="Kobayashi Y."/>
            <person name="Inoue S."/>
            <person name="Kawahara T."/>
            <person name="Kohda N."/>
        </authorList>
    </citation>
    <scope>NUCLEOTIDE SEQUENCE</scope>
    <source>
        <strain evidence="2">WON2089</strain>
    </source>
</reference>
<dbReference type="Proteomes" id="UP001062263">
    <property type="component" value="Chromosome"/>
</dbReference>
<feature type="compositionally biased region" description="Polar residues" evidence="1">
    <location>
        <begin position="458"/>
        <end position="474"/>
    </location>
</feature>
<dbReference type="SUPFAM" id="SSF55874">
    <property type="entry name" value="ATPase domain of HSP90 chaperone/DNA topoisomerase II/histidine kinase"/>
    <property type="match status" value="1"/>
</dbReference>
<proteinExistence type="predicted"/>
<dbReference type="EMBL" id="AP025943">
    <property type="protein sequence ID" value="BDL43944.1"/>
    <property type="molecule type" value="Genomic_DNA"/>
</dbReference>
<organism evidence="2 3">
    <name type="scientific">Akkermansia biwaensis</name>
    <dbReference type="NCBI Taxonomy" id="2946555"/>
    <lineage>
        <taxon>Bacteria</taxon>
        <taxon>Pseudomonadati</taxon>
        <taxon>Verrucomicrobiota</taxon>
        <taxon>Verrucomicrobiia</taxon>
        <taxon>Verrucomicrobiales</taxon>
        <taxon>Akkermansiaceae</taxon>
        <taxon>Akkermansia</taxon>
    </lineage>
</organism>
<name>A0ABM7ZGN5_9BACT</name>
<dbReference type="Gene3D" id="3.30.565.10">
    <property type="entry name" value="Histidine kinase-like ATPase, C-terminal domain"/>
    <property type="match status" value="1"/>
</dbReference>
<gene>
    <name evidence="2" type="ORF">Abiwalacus_15180</name>
</gene>
<evidence type="ECO:0000313" key="3">
    <source>
        <dbReference type="Proteomes" id="UP001062263"/>
    </source>
</evidence>